<dbReference type="EMBL" id="LACI01001728">
    <property type="protein sequence ID" value="KJU83775.1"/>
    <property type="molecule type" value="Genomic_DNA"/>
</dbReference>
<name>A0A0F3GPC4_9BACT</name>
<keyword evidence="2" id="KW-1185">Reference proteome</keyword>
<sequence>MSAPYRPHVEVEGLNVGVDVANAHVDDPRVGRTGRRRPVVAILHICKGVS</sequence>
<accession>A0A0F3GPC4</accession>
<comment type="caution">
    <text evidence="1">The sequence shown here is derived from an EMBL/GenBank/DDBJ whole genome shotgun (WGS) entry which is preliminary data.</text>
</comment>
<gene>
    <name evidence="1" type="ORF">MBAV_004033</name>
</gene>
<proteinExistence type="predicted"/>
<reference evidence="1 2" key="1">
    <citation type="submission" date="2015-02" db="EMBL/GenBank/DDBJ databases">
        <title>Single-cell genomics of uncultivated deep-branching MTB reveals a conserved set of magnetosome genes.</title>
        <authorList>
            <person name="Kolinko S."/>
            <person name="Richter M."/>
            <person name="Glockner F.O."/>
            <person name="Brachmann A."/>
            <person name="Schuler D."/>
        </authorList>
    </citation>
    <scope>NUCLEOTIDE SEQUENCE [LARGE SCALE GENOMIC DNA]</scope>
    <source>
        <strain evidence="1">TM-1</strain>
    </source>
</reference>
<dbReference type="AlphaFoldDB" id="A0A0F3GPC4"/>
<dbReference type="Proteomes" id="UP000033423">
    <property type="component" value="Unassembled WGS sequence"/>
</dbReference>
<evidence type="ECO:0000313" key="1">
    <source>
        <dbReference type="EMBL" id="KJU83775.1"/>
    </source>
</evidence>
<evidence type="ECO:0000313" key="2">
    <source>
        <dbReference type="Proteomes" id="UP000033423"/>
    </source>
</evidence>
<protein>
    <submittedName>
        <fullName evidence="1">Uncharacterized protein</fullName>
    </submittedName>
</protein>
<organism evidence="1 2">
    <name type="scientific">Candidatus Magnetobacterium bavaricum</name>
    <dbReference type="NCBI Taxonomy" id="29290"/>
    <lineage>
        <taxon>Bacteria</taxon>
        <taxon>Pseudomonadati</taxon>
        <taxon>Nitrospirota</taxon>
        <taxon>Thermodesulfovibrionia</taxon>
        <taxon>Thermodesulfovibrionales</taxon>
        <taxon>Candidatus Magnetobacteriaceae</taxon>
        <taxon>Candidatus Magnetobacterium</taxon>
    </lineage>
</organism>